<dbReference type="PANTHER" id="PTHR31694">
    <property type="entry name" value="DESICCATION-LIKE PROTEIN"/>
    <property type="match status" value="1"/>
</dbReference>
<keyword evidence="2" id="KW-1185">Reference proteome</keyword>
<proteinExistence type="predicted"/>
<name>A0AAV9E976_ACOCL</name>
<reference evidence="1" key="2">
    <citation type="submission" date="2023-06" db="EMBL/GenBank/DDBJ databases">
        <authorList>
            <person name="Ma L."/>
            <person name="Liu K.-W."/>
            <person name="Li Z."/>
            <person name="Hsiao Y.-Y."/>
            <person name="Qi Y."/>
            <person name="Fu T."/>
            <person name="Tang G."/>
            <person name="Zhang D."/>
            <person name="Sun W.-H."/>
            <person name="Liu D.-K."/>
            <person name="Li Y."/>
            <person name="Chen G.-Z."/>
            <person name="Liu X.-D."/>
            <person name="Liao X.-Y."/>
            <person name="Jiang Y.-T."/>
            <person name="Yu X."/>
            <person name="Hao Y."/>
            <person name="Huang J."/>
            <person name="Zhao X.-W."/>
            <person name="Ke S."/>
            <person name="Chen Y.-Y."/>
            <person name="Wu W.-L."/>
            <person name="Hsu J.-L."/>
            <person name="Lin Y.-F."/>
            <person name="Huang M.-D."/>
            <person name="Li C.-Y."/>
            <person name="Huang L."/>
            <person name="Wang Z.-W."/>
            <person name="Zhao X."/>
            <person name="Zhong W.-Y."/>
            <person name="Peng D.-H."/>
            <person name="Ahmad S."/>
            <person name="Lan S."/>
            <person name="Zhang J.-S."/>
            <person name="Tsai W.-C."/>
            <person name="Van De Peer Y."/>
            <person name="Liu Z.-J."/>
        </authorList>
    </citation>
    <scope>NUCLEOTIDE SEQUENCE</scope>
    <source>
        <strain evidence="1">CP</strain>
        <tissue evidence="1">Leaves</tissue>
    </source>
</reference>
<dbReference type="Pfam" id="PF13668">
    <property type="entry name" value="Ferritin_2"/>
    <property type="match status" value="1"/>
</dbReference>
<dbReference type="InterPro" id="IPR052965">
    <property type="entry name" value="Pigment-catalase-like"/>
</dbReference>
<comment type="caution">
    <text evidence="1">The sequence shown here is derived from an EMBL/GenBank/DDBJ whole genome shotgun (WGS) entry which is preliminary data.</text>
</comment>
<reference evidence="1" key="1">
    <citation type="journal article" date="2023" name="Nat. Commun.">
        <title>Diploid and tetraploid genomes of Acorus and the evolution of monocots.</title>
        <authorList>
            <person name="Ma L."/>
            <person name="Liu K.W."/>
            <person name="Li Z."/>
            <person name="Hsiao Y.Y."/>
            <person name="Qi Y."/>
            <person name="Fu T."/>
            <person name="Tang G.D."/>
            <person name="Zhang D."/>
            <person name="Sun W.H."/>
            <person name="Liu D.K."/>
            <person name="Li Y."/>
            <person name="Chen G.Z."/>
            <person name="Liu X.D."/>
            <person name="Liao X.Y."/>
            <person name="Jiang Y.T."/>
            <person name="Yu X."/>
            <person name="Hao Y."/>
            <person name="Huang J."/>
            <person name="Zhao X.W."/>
            <person name="Ke S."/>
            <person name="Chen Y.Y."/>
            <person name="Wu W.L."/>
            <person name="Hsu J.L."/>
            <person name="Lin Y.F."/>
            <person name="Huang M.D."/>
            <person name="Li C.Y."/>
            <person name="Huang L."/>
            <person name="Wang Z.W."/>
            <person name="Zhao X."/>
            <person name="Zhong W.Y."/>
            <person name="Peng D.H."/>
            <person name="Ahmad S."/>
            <person name="Lan S."/>
            <person name="Zhang J.S."/>
            <person name="Tsai W.C."/>
            <person name="Van de Peer Y."/>
            <person name="Liu Z.J."/>
        </authorList>
    </citation>
    <scope>NUCLEOTIDE SEQUENCE</scope>
    <source>
        <strain evidence="1">CP</strain>
    </source>
</reference>
<accession>A0AAV9E976</accession>
<organism evidence="1 2">
    <name type="scientific">Acorus calamus</name>
    <name type="common">Sweet flag</name>
    <dbReference type="NCBI Taxonomy" id="4465"/>
    <lineage>
        <taxon>Eukaryota</taxon>
        <taxon>Viridiplantae</taxon>
        <taxon>Streptophyta</taxon>
        <taxon>Embryophyta</taxon>
        <taxon>Tracheophyta</taxon>
        <taxon>Spermatophyta</taxon>
        <taxon>Magnoliopsida</taxon>
        <taxon>Liliopsida</taxon>
        <taxon>Acoraceae</taxon>
        <taxon>Acorus</taxon>
    </lineage>
</organism>
<evidence type="ECO:0000313" key="2">
    <source>
        <dbReference type="Proteomes" id="UP001180020"/>
    </source>
</evidence>
<dbReference type="Proteomes" id="UP001180020">
    <property type="component" value="Unassembled WGS sequence"/>
</dbReference>
<evidence type="ECO:0000313" key="1">
    <source>
        <dbReference type="EMBL" id="KAK1310281.1"/>
    </source>
</evidence>
<sequence>MASLILLFSNPPSSVSQIPSREPPRHSIPKSDVDILEFPLNLEYLEAEFFLWASLGYGLDKVSPNLTMGGPPPIGLKKANLDPLTRDIDHAPIRISRSRPSQNTVRGFPRPLIDLSAKNFAEIMDKAFCKPLRPPFDPYANSLNFVLASYLIPYVGLTGYVGSNSTSLALTQKGYD</sequence>
<gene>
    <name evidence="1" type="ORF">QJS10_CPA08g00356</name>
</gene>
<dbReference type="PANTHER" id="PTHR31694:SF12">
    <property type="entry name" value="DESICCATION-LIKE PROTEIN"/>
    <property type="match status" value="1"/>
</dbReference>
<protein>
    <submittedName>
        <fullName evidence="1">Uncharacterized protein</fullName>
    </submittedName>
</protein>
<dbReference type="EMBL" id="JAUJYO010000008">
    <property type="protein sequence ID" value="KAK1310281.1"/>
    <property type="molecule type" value="Genomic_DNA"/>
</dbReference>
<dbReference type="AlphaFoldDB" id="A0AAV9E976"/>